<dbReference type="Gene3D" id="3.40.50.720">
    <property type="entry name" value="NAD(P)-binding Rossmann-like Domain"/>
    <property type="match status" value="1"/>
</dbReference>
<dbReference type="Proteomes" id="UP001107558">
    <property type="component" value="Chromosome 3"/>
</dbReference>
<evidence type="ECO:0000313" key="4">
    <source>
        <dbReference type="Proteomes" id="UP001107558"/>
    </source>
</evidence>
<proteinExistence type="inferred from homology"/>
<protein>
    <submittedName>
        <fullName evidence="3">Uncharacterized protein</fullName>
    </submittedName>
</protein>
<evidence type="ECO:0000313" key="3">
    <source>
        <dbReference type="EMBL" id="KAG5670242.1"/>
    </source>
</evidence>
<evidence type="ECO:0000256" key="2">
    <source>
        <dbReference type="ARBA" id="ARBA00023002"/>
    </source>
</evidence>
<dbReference type="EMBL" id="JADBJN010000003">
    <property type="protein sequence ID" value="KAG5670242.1"/>
    <property type="molecule type" value="Genomic_DNA"/>
</dbReference>
<gene>
    <name evidence="3" type="ORF">PVAND_000519</name>
</gene>
<dbReference type="InterPro" id="IPR036291">
    <property type="entry name" value="NAD(P)-bd_dom_sf"/>
</dbReference>
<comment type="caution">
    <text evidence="3">The sequence shown here is derived from an EMBL/GenBank/DDBJ whole genome shotgun (WGS) entry which is preliminary data.</text>
</comment>
<keyword evidence="4" id="KW-1185">Reference proteome</keyword>
<dbReference type="PANTHER" id="PTHR43115:SF4">
    <property type="entry name" value="DEHYDROGENASE_REDUCTASE SDR FAMILY MEMBER 11"/>
    <property type="match status" value="1"/>
</dbReference>
<sequence>MLYHGDHPSIGIYFASKYAVTAIAEQHRQEFIKEKLNIKVTEAVMTEMVNATPNYPQELMDELIKNTPFLESKDIADAIYYF</sequence>
<dbReference type="AlphaFoldDB" id="A0A9J6BKG1"/>
<reference evidence="3" key="1">
    <citation type="submission" date="2021-03" db="EMBL/GenBank/DDBJ databases">
        <title>Chromosome level genome of the anhydrobiotic midge Polypedilum vanderplanki.</title>
        <authorList>
            <person name="Yoshida Y."/>
            <person name="Kikawada T."/>
            <person name="Gusev O."/>
        </authorList>
    </citation>
    <scope>NUCLEOTIDE SEQUENCE</scope>
    <source>
        <strain evidence="3">NIAS01</strain>
        <tissue evidence="3">Whole body or cell culture</tissue>
    </source>
</reference>
<accession>A0A9J6BKG1</accession>
<dbReference type="SUPFAM" id="SSF51735">
    <property type="entry name" value="NAD(P)-binding Rossmann-fold domains"/>
    <property type="match status" value="1"/>
</dbReference>
<keyword evidence="2" id="KW-0560">Oxidoreductase</keyword>
<evidence type="ECO:0000256" key="1">
    <source>
        <dbReference type="ARBA" id="ARBA00006484"/>
    </source>
</evidence>
<name>A0A9J6BKG1_POLVA</name>
<dbReference type="OrthoDB" id="1933717at2759"/>
<comment type="similarity">
    <text evidence="1">Belongs to the short-chain dehydrogenases/reductases (SDR) family.</text>
</comment>
<organism evidence="3 4">
    <name type="scientific">Polypedilum vanderplanki</name>
    <name type="common">Sleeping chironomid midge</name>
    <dbReference type="NCBI Taxonomy" id="319348"/>
    <lineage>
        <taxon>Eukaryota</taxon>
        <taxon>Metazoa</taxon>
        <taxon>Ecdysozoa</taxon>
        <taxon>Arthropoda</taxon>
        <taxon>Hexapoda</taxon>
        <taxon>Insecta</taxon>
        <taxon>Pterygota</taxon>
        <taxon>Neoptera</taxon>
        <taxon>Endopterygota</taxon>
        <taxon>Diptera</taxon>
        <taxon>Nematocera</taxon>
        <taxon>Chironomoidea</taxon>
        <taxon>Chironomidae</taxon>
        <taxon>Chironominae</taxon>
        <taxon>Polypedilum</taxon>
        <taxon>Polypedilum</taxon>
    </lineage>
</organism>
<dbReference type="GO" id="GO:0016491">
    <property type="term" value="F:oxidoreductase activity"/>
    <property type="evidence" value="ECO:0007669"/>
    <property type="project" value="UniProtKB-KW"/>
</dbReference>
<dbReference type="PANTHER" id="PTHR43115">
    <property type="entry name" value="DEHYDROGENASE/REDUCTASE SDR FAMILY MEMBER 11"/>
    <property type="match status" value="1"/>
</dbReference>